<dbReference type="InterPro" id="IPR002110">
    <property type="entry name" value="Ankyrin_rpt"/>
</dbReference>
<dbReference type="SUPFAM" id="SSF48403">
    <property type="entry name" value="Ankyrin repeat"/>
    <property type="match status" value="1"/>
</dbReference>
<dbReference type="PROSITE" id="PS50088">
    <property type="entry name" value="ANK_REPEAT"/>
    <property type="match status" value="1"/>
</dbReference>
<dbReference type="Gene3D" id="1.25.40.20">
    <property type="entry name" value="Ankyrin repeat-containing domain"/>
    <property type="match status" value="2"/>
</dbReference>
<dbReference type="EMBL" id="JAUEPS010000084">
    <property type="protein sequence ID" value="KAK0439513.1"/>
    <property type="molecule type" value="Genomic_DNA"/>
</dbReference>
<dbReference type="RefSeq" id="XP_060323298.1">
    <property type="nucleotide sequence ID" value="XM_060468940.1"/>
</dbReference>
<gene>
    <name evidence="4" type="ORF">EV420DRAFT_1341856</name>
</gene>
<name>A0AA39JFA1_ARMTA</name>
<reference evidence="4" key="1">
    <citation type="submission" date="2023-06" db="EMBL/GenBank/DDBJ databases">
        <authorList>
            <consortium name="Lawrence Berkeley National Laboratory"/>
            <person name="Ahrendt S."/>
            <person name="Sahu N."/>
            <person name="Indic B."/>
            <person name="Wong-Bajracharya J."/>
            <person name="Merenyi Z."/>
            <person name="Ke H.-M."/>
            <person name="Monk M."/>
            <person name="Kocsube S."/>
            <person name="Drula E."/>
            <person name="Lipzen A."/>
            <person name="Balint B."/>
            <person name="Henrissat B."/>
            <person name="Andreopoulos B."/>
            <person name="Martin F.M."/>
            <person name="Harder C.B."/>
            <person name="Rigling D."/>
            <person name="Ford K.L."/>
            <person name="Foster G.D."/>
            <person name="Pangilinan J."/>
            <person name="Papanicolaou A."/>
            <person name="Barry K."/>
            <person name="LaButti K."/>
            <person name="Viragh M."/>
            <person name="Koriabine M."/>
            <person name="Yan M."/>
            <person name="Riley R."/>
            <person name="Champramary S."/>
            <person name="Plett K.L."/>
            <person name="Tsai I.J."/>
            <person name="Slot J."/>
            <person name="Sipos G."/>
            <person name="Plett J."/>
            <person name="Nagy L.G."/>
            <person name="Grigoriev I.V."/>
        </authorList>
    </citation>
    <scope>NUCLEOTIDE SEQUENCE</scope>
    <source>
        <strain evidence="4">CCBAS 213</strain>
    </source>
</reference>
<protein>
    <recommendedName>
        <fullName evidence="6">Ankyrin</fullName>
    </recommendedName>
</protein>
<evidence type="ECO:0000313" key="4">
    <source>
        <dbReference type="EMBL" id="KAK0439513.1"/>
    </source>
</evidence>
<keyword evidence="2 3" id="KW-0040">ANK repeat</keyword>
<dbReference type="InterPro" id="IPR036770">
    <property type="entry name" value="Ankyrin_rpt-contain_sf"/>
</dbReference>
<dbReference type="PROSITE" id="PS50297">
    <property type="entry name" value="ANK_REP_REGION"/>
    <property type="match status" value="1"/>
</dbReference>
<sequence>MSDPEHLPIPSAPPYGDYVETTRVVSTPADDFAPPPAPRPAPPCSKTRTFHMAVANHDYDLVSHFLTSTPPLATPNSISCSANTPLFTAVRVRDIKMARLLITHGADVNGWSSPLYTAADPNFNLSYDDLNLCLCNAGEGVKYAFSAMQCGEQIVSHWLDVGLVPRTPLMEAASTGQIAMVKLLMNEYQADDTLVSPDGQTALRLAAANKHRDIVAFLPARRLGAFKRIKFRSRKAMRRVKAIALKLYDIGKFFVWDLPKFFLWTIPKEISLWIWRGLTWKNFIRVGRFFFWRVPKFFLYHLPKFFLWDVPKYFITEFPWAKFGRFLRDTVKDVARWFWEDVIKQIPGFLKRMAIRVYDLLATFVNRIREVVERFFSLLHTIALAVWTFLKEVTLRDVWNAICDLCRAIFRNLPRAVWEGIKAVYRVLNRTFRYTLEMAWEVAKGVYRVVVYVPKQLLRICKEVGAVVVRLGKEVIVCVRPKVMLV</sequence>
<dbReference type="PANTHER" id="PTHR24198:SF165">
    <property type="entry name" value="ANKYRIN REPEAT-CONTAINING PROTEIN-RELATED"/>
    <property type="match status" value="1"/>
</dbReference>
<dbReference type="Pfam" id="PF00023">
    <property type="entry name" value="Ank"/>
    <property type="match status" value="1"/>
</dbReference>
<keyword evidence="1" id="KW-0677">Repeat</keyword>
<dbReference type="Pfam" id="PF12796">
    <property type="entry name" value="Ank_2"/>
    <property type="match status" value="1"/>
</dbReference>
<feature type="repeat" description="ANK" evidence="3">
    <location>
        <begin position="81"/>
        <end position="113"/>
    </location>
</feature>
<dbReference type="AlphaFoldDB" id="A0AA39JFA1"/>
<dbReference type="GeneID" id="85352488"/>
<accession>A0AA39JFA1</accession>
<comment type="caution">
    <text evidence="4">The sequence shown here is derived from an EMBL/GenBank/DDBJ whole genome shotgun (WGS) entry which is preliminary data.</text>
</comment>
<dbReference type="Proteomes" id="UP001175211">
    <property type="component" value="Unassembled WGS sequence"/>
</dbReference>
<dbReference type="PANTHER" id="PTHR24198">
    <property type="entry name" value="ANKYRIN REPEAT AND PROTEIN KINASE DOMAIN-CONTAINING PROTEIN"/>
    <property type="match status" value="1"/>
</dbReference>
<keyword evidence="5" id="KW-1185">Reference proteome</keyword>
<evidence type="ECO:0000256" key="2">
    <source>
        <dbReference type="ARBA" id="ARBA00023043"/>
    </source>
</evidence>
<dbReference type="SMART" id="SM00248">
    <property type="entry name" value="ANK"/>
    <property type="match status" value="3"/>
</dbReference>
<evidence type="ECO:0000256" key="3">
    <source>
        <dbReference type="PROSITE-ProRule" id="PRU00023"/>
    </source>
</evidence>
<evidence type="ECO:0000256" key="1">
    <source>
        <dbReference type="ARBA" id="ARBA00022737"/>
    </source>
</evidence>
<organism evidence="4 5">
    <name type="scientific">Armillaria tabescens</name>
    <name type="common">Ringless honey mushroom</name>
    <name type="synonym">Agaricus tabescens</name>
    <dbReference type="NCBI Taxonomy" id="1929756"/>
    <lineage>
        <taxon>Eukaryota</taxon>
        <taxon>Fungi</taxon>
        <taxon>Dikarya</taxon>
        <taxon>Basidiomycota</taxon>
        <taxon>Agaricomycotina</taxon>
        <taxon>Agaricomycetes</taxon>
        <taxon>Agaricomycetidae</taxon>
        <taxon>Agaricales</taxon>
        <taxon>Marasmiineae</taxon>
        <taxon>Physalacriaceae</taxon>
        <taxon>Desarmillaria</taxon>
    </lineage>
</organism>
<evidence type="ECO:0000313" key="5">
    <source>
        <dbReference type="Proteomes" id="UP001175211"/>
    </source>
</evidence>
<proteinExistence type="predicted"/>
<evidence type="ECO:0008006" key="6">
    <source>
        <dbReference type="Google" id="ProtNLM"/>
    </source>
</evidence>